<dbReference type="Gramene" id="AUR62043066-RA">
    <property type="protein sequence ID" value="AUR62043066-RA:cds"/>
    <property type="gene ID" value="AUR62043066"/>
</dbReference>
<evidence type="ECO:0000313" key="2">
    <source>
        <dbReference type="Proteomes" id="UP000596660"/>
    </source>
</evidence>
<reference evidence="1" key="2">
    <citation type="submission" date="2021-03" db="UniProtKB">
        <authorList>
            <consortium name="EnsemblPlants"/>
        </authorList>
    </citation>
    <scope>IDENTIFICATION</scope>
</reference>
<sequence length="105" mass="11817">MDSGLVDIPFKGTLFTWTNNREGDDAILERLDRAYRVAGWADLYPNAVILNFPWFISDNNPICLDTNLDDYLPEATIGTTEAIDLVHKREKVPWGAMGSTTRKTA</sequence>
<reference evidence="1" key="1">
    <citation type="journal article" date="2017" name="Nature">
        <title>The genome of Chenopodium quinoa.</title>
        <authorList>
            <person name="Jarvis D.E."/>
            <person name="Ho Y.S."/>
            <person name="Lightfoot D.J."/>
            <person name="Schmoeckel S.M."/>
            <person name="Li B."/>
            <person name="Borm T.J.A."/>
            <person name="Ohyanagi H."/>
            <person name="Mineta K."/>
            <person name="Michell C.T."/>
            <person name="Saber N."/>
            <person name="Kharbatia N.M."/>
            <person name="Rupper R.R."/>
            <person name="Sharp A.R."/>
            <person name="Dally N."/>
            <person name="Boughton B.A."/>
            <person name="Woo Y.H."/>
            <person name="Gao G."/>
            <person name="Schijlen E.G.W.M."/>
            <person name="Guo X."/>
            <person name="Momin A.A."/>
            <person name="Negrao S."/>
            <person name="Al-Babili S."/>
            <person name="Gehring C."/>
            <person name="Roessner U."/>
            <person name="Jung C."/>
            <person name="Murphy K."/>
            <person name="Arold S.T."/>
            <person name="Gojobori T."/>
            <person name="van der Linden C.G."/>
            <person name="van Loo E.N."/>
            <person name="Jellen E.N."/>
            <person name="Maughan P.J."/>
            <person name="Tester M."/>
        </authorList>
    </citation>
    <scope>NUCLEOTIDE SEQUENCE [LARGE SCALE GENOMIC DNA]</scope>
    <source>
        <strain evidence="1">cv. PI 614886</strain>
    </source>
</reference>
<dbReference type="EnsemblPlants" id="AUR62043066-RA">
    <property type="protein sequence ID" value="AUR62043066-RA:cds"/>
    <property type="gene ID" value="AUR62043066"/>
</dbReference>
<organism evidence="1 2">
    <name type="scientific">Chenopodium quinoa</name>
    <name type="common">Quinoa</name>
    <dbReference type="NCBI Taxonomy" id="63459"/>
    <lineage>
        <taxon>Eukaryota</taxon>
        <taxon>Viridiplantae</taxon>
        <taxon>Streptophyta</taxon>
        <taxon>Embryophyta</taxon>
        <taxon>Tracheophyta</taxon>
        <taxon>Spermatophyta</taxon>
        <taxon>Magnoliopsida</taxon>
        <taxon>eudicotyledons</taxon>
        <taxon>Gunneridae</taxon>
        <taxon>Pentapetalae</taxon>
        <taxon>Caryophyllales</taxon>
        <taxon>Chenopodiaceae</taxon>
        <taxon>Chenopodioideae</taxon>
        <taxon>Atripliceae</taxon>
        <taxon>Chenopodium</taxon>
    </lineage>
</organism>
<dbReference type="Proteomes" id="UP000596660">
    <property type="component" value="Unplaced"/>
</dbReference>
<keyword evidence="2" id="KW-1185">Reference proteome</keyword>
<proteinExistence type="predicted"/>
<dbReference type="PANTHER" id="PTHR33710:SF79">
    <property type="entry name" value="OS06G0205337 PROTEIN"/>
    <property type="match status" value="1"/>
</dbReference>
<accession>A0A803NAM6</accession>
<evidence type="ECO:0000313" key="1">
    <source>
        <dbReference type="EnsemblPlants" id="AUR62043066-RA:cds"/>
    </source>
</evidence>
<dbReference type="PANTHER" id="PTHR33710">
    <property type="entry name" value="BNAC02G09200D PROTEIN"/>
    <property type="match status" value="1"/>
</dbReference>
<protein>
    <submittedName>
        <fullName evidence="1">Uncharacterized protein</fullName>
    </submittedName>
</protein>
<name>A0A803NAM6_CHEQI</name>
<dbReference type="AlphaFoldDB" id="A0A803NAM6"/>